<dbReference type="NCBIfam" id="NF005155">
    <property type="entry name" value="PRK06635.1-4"/>
    <property type="match status" value="1"/>
</dbReference>
<dbReference type="InterPro" id="IPR041740">
    <property type="entry name" value="AKii-LysC-BS"/>
</dbReference>
<dbReference type="GO" id="GO:0005524">
    <property type="term" value="F:ATP binding"/>
    <property type="evidence" value="ECO:0007669"/>
    <property type="project" value="UniProtKB-KW"/>
</dbReference>
<dbReference type="Gene3D" id="3.40.1160.10">
    <property type="entry name" value="Acetylglutamate kinase-like"/>
    <property type="match status" value="1"/>
</dbReference>
<dbReference type="InterPro" id="IPR001341">
    <property type="entry name" value="Asp_kinase"/>
</dbReference>
<feature type="binding site" evidence="14">
    <location>
        <begin position="17"/>
        <end position="20"/>
    </location>
    <ligand>
        <name>ATP</name>
        <dbReference type="ChEBI" id="CHEBI:30616"/>
    </ligand>
</feature>
<dbReference type="PANTHER" id="PTHR21499">
    <property type="entry name" value="ASPARTATE KINASE"/>
    <property type="match status" value="1"/>
</dbReference>
<organism evidence="19 20">
    <name type="scientific">Staphylococcus epidermidis (strain ATCC 12228 / FDA PCI 1200)</name>
    <dbReference type="NCBI Taxonomy" id="176280"/>
    <lineage>
        <taxon>Bacteria</taxon>
        <taxon>Bacillati</taxon>
        <taxon>Bacillota</taxon>
        <taxon>Bacilli</taxon>
        <taxon>Bacillales</taxon>
        <taxon>Staphylococcaceae</taxon>
        <taxon>Staphylococcus</taxon>
    </lineage>
</organism>
<keyword evidence="10 14" id="KW-0067">ATP-binding</keyword>
<feature type="binding site" evidence="14">
    <location>
        <position position="193"/>
    </location>
    <ligand>
        <name>ATP</name>
        <dbReference type="ChEBI" id="CHEBI:30616"/>
    </ligand>
</feature>
<dbReference type="UniPathway" id="UPA00051">
    <property type="reaction ID" value="UER00462"/>
</dbReference>
<dbReference type="Gene3D" id="3.30.70.260">
    <property type="match status" value="2"/>
</dbReference>
<dbReference type="GO" id="GO:0009089">
    <property type="term" value="P:lysine biosynthetic process via diaminopimelate"/>
    <property type="evidence" value="ECO:0007669"/>
    <property type="project" value="UniProtKB-UniPathway"/>
</dbReference>
<dbReference type="InterPro" id="IPR001048">
    <property type="entry name" value="Asp/Glu/Uridylate_kinase"/>
</dbReference>
<dbReference type="PANTHER" id="PTHR21499:SF68">
    <property type="entry name" value="ASPARTOKINASE 2"/>
    <property type="match status" value="1"/>
</dbReference>
<dbReference type="GO" id="GO:0019877">
    <property type="term" value="P:diaminopimelate biosynthetic process"/>
    <property type="evidence" value="ECO:0007669"/>
    <property type="project" value="UniProtKB-KW"/>
</dbReference>
<evidence type="ECO:0000256" key="4">
    <source>
        <dbReference type="ARBA" id="ARBA00005139"/>
    </source>
</evidence>
<dbReference type="OrthoDB" id="9799110at2"/>
<dbReference type="NCBIfam" id="NF005154">
    <property type="entry name" value="PRK06635.1-2"/>
    <property type="match status" value="1"/>
</dbReference>
<evidence type="ECO:0000256" key="5">
    <source>
        <dbReference type="ARBA" id="ARBA00010122"/>
    </source>
</evidence>
<dbReference type="RefSeq" id="WP_011082682.1">
    <property type="nucleotide sequence ID" value="NC_004461.1"/>
</dbReference>
<feature type="binding site" evidence="14">
    <location>
        <position position="188"/>
    </location>
    <ligand>
        <name>ATP</name>
        <dbReference type="ChEBI" id="CHEBI:30616"/>
    </ligand>
</feature>
<dbReference type="Proteomes" id="UP000001411">
    <property type="component" value="Chromosome"/>
</dbReference>
<comment type="catalytic activity">
    <reaction evidence="13 15">
        <text>L-aspartate + ATP = 4-phospho-L-aspartate + ADP</text>
        <dbReference type="Rhea" id="RHEA:23776"/>
        <dbReference type="ChEBI" id="CHEBI:29991"/>
        <dbReference type="ChEBI" id="CHEBI:30616"/>
        <dbReference type="ChEBI" id="CHEBI:57535"/>
        <dbReference type="ChEBI" id="CHEBI:456216"/>
        <dbReference type="EC" id="2.7.2.4"/>
    </reaction>
</comment>
<dbReference type="CDD" id="cd04261">
    <property type="entry name" value="AAK_AKii-LysC-BS"/>
    <property type="match status" value="1"/>
</dbReference>
<dbReference type="CDD" id="cd04891">
    <property type="entry name" value="ACT_AK-LysC-DapG-like_1"/>
    <property type="match status" value="1"/>
</dbReference>
<dbReference type="InterPro" id="IPR045865">
    <property type="entry name" value="ACT-like_dom_sf"/>
</dbReference>
<comment type="pathway">
    <text evidence="3 16">Amino-acid biosynthesis; L-methionine biosynthesis via de novo pathway; L-homoserine from L-aspartate: step 1/3.</text>
</comment>
<feature type="binding site" evidence="14">
    <location>
        <position position="84"/>
    </location>
    <ligand>
        <name>substrate</name>
    </ligand>
</feature>
<evidence type="ECO:0000256" key="7">
    <source>
        <dbReference type="ARBA" id="ARBA00022679"/>
    </source>
</evidence>
<dbReference type="GO" id="GO:0009088">
    <property type="term" value="P:threonine biosynthetic process"/>
    <property type="evidence" value="ECO:0007669"/>
    <property type="project" value="UniProtKB-UniPathway"/>
</dbReference>
<keyword evidence="9 15" id="KW-0418">Kinase</keyword>
<evidence type="ECO:0000256" key="3">
    <source>
        <dbReference type="ARBA" id="ARBA00004986"/>
    </source>
</evidence>
<dbReference type="PATRIC" id="fig|176280.10.peg.1049"/>
<evidence type="ECO:0000256" key="13">
    <source>
        <dbReference type="ARBA" id="ARBA00047872"/>
    </source>
</evidence>
<evidence type="ECO:0000256" key="6">
    <source>
        <dbReference type="ARBA" id="ARBA00022605"/>
    </source>
</evidence>
<dbReference type="UniPathway" id="UPA00034">
    <property type="reaction ID" value="UER00015"/>
</dbReference>
<evidence type="ECO:0000256" key="11">
    <source>
        <dbReference type="ARBA" id="ARBA00022915"/>
    </source>
</evidence>
<dbReference type="InterPro" id="IPR005260">
    <property type="entry name" value="Asp_kin_monofn"/>
</dbReference>
<keyword evidence="6 16" id="KW-0028">Amino-acid biosynthesis</keyword>
<feature type="binding site" evidence="14">
    <location>
        <begin position="182"/>
        <end position="183"/>
    </location>
    <ligand>
        <name>ATP</name>
        <dbReference type="ChEBI" id="CHEBI:30616"/>
    </ligand>
</feature>
<dbReference type="GO" id="GO:0004072">
    <property type="term" value="F:aspartate kinase activity"/>
    <property type="evidence" value="ECO:0007669"/>
    <property type="project" value="UniProtKB-EC"/>
</dbReference>
<dbReference type="GO" id="GO:0009090">
    <property type="term" value="P:homoserine biosynthetic process"/>
    <property type="evidence" value="ECO:0007669"/>
    <property type="project" value="TreeGrafter"/>
</dbReference>
<evidence type="ECO:0000259" key="17">
    <source>
        <dbReference type="Pfam" id="PF00696"/>
    </source>
</evidence>
<evidence type="ECO:0000256" key="2">
    <source>
        <dbReference type="ARBA" id="ARBA00004766"/>
    </source>
</evidence>
<dbReference type="AlphaFoldDB" id="A0A0H2VGC4"/>
<feature type="binding site" evidence="14">
    <location>
        <position position="57"/>
    </location>
    <ligand>
        <name>substrate</name>
    </ligand>
</feature>
<comment type="function">
    <text evidence="1">Catalyzes the phosphorylation of the beta-carboxyl group of aspartic acid with ATP to yield 4-phospho-L-aspartate, which is involved in the branched biosynthetic pathway leading to the biosynthesis of amino acids threonine, isoleucine and methionine.</text>
</comment>
<evidence type="ECO:0000259" key="18">
    <source>
        <dbReference type="Pfam" id="PF22468"/>
    </source>
</evidence>
<dbReference type="SUPFAM" id="SSF55021">
    <property type="entry name" value="ACT-like"/>
    <property type="match status" value="2"/>
</dbReference>
<feature type="domain" description="Aspartokinase ACT" evidence="18">
    <location>
        <begin position="350"/>
        <end position="408"/>
    </location>
</feature>
<dbReference type="eggNOG" id="COG0527">
    <property type="taxonomic scope" value="Bacteria"/>
</dbReference>
<evidence type="ECO:0000256" key="15">
    <source>
        <dbReference type="RuleBase" id="RU003448"/>
    </source>
</evidence>
<evidence type="ECO:0000256" key="16">
    <source>
        <dbReference type="RuleBase" id="RU004249"/>
    </source>
</evidence>
<evidence type="ECO:0000256" key="10">
    <source>
        <dbReference type="ARBA" id="ARBA00022840"/>
    </source>
</evidence>
<protein>
    <recommendedName>
        <fullName evidence="15">Aspartokinase</fullName>
        <ecNumber evidence="15">2.7.2.4</ecNumber>
    </recommendedName>
</protein>
<sequence>MSPLIIGGLKLNRSVLKFGGSSVSDFKKIKNIAEMLKTRIEDGEELIVVVSAMGKTTDQLMNNVSSLTPTPKDQELALLLTTGEQQTVSYLSMVLNDIGVNAKAMTGYQAGIKTVGHHLKSKIAEINPNIFNEAFKNHDILVVAGFQGINEDFELTTLGRGGSDTTAVALAASNQTPCEIYTDVDGVYATDPRILNEAKRLEYVSYEEMMEMSALGAGVLETRSVELAKNYDIPLYLGRTLSNVKGTWIMSKSDLLEKKAVTGVALDTHMMHVTISYPLPDNQLLTQLFTALEEESVNVDMISQIVNLEGLQLSFSIKDSDAHQISSILENLSTHFSALDYKINEAYVKISLIGSGMRDMSGVASKAFTTLINSDIPFYQTTTSEISISYVIDEENGEKAVEELYHAFEI</sequence>
<dbReference type="NCBIfam" id="NF005161">
    <property type="entry name" value="PRK06635.2-5"/>
    <property type="match status" value="1"/>
</dbReference>
<proteinExistence type="inferred from homology"/>
<evidence type="ECO:0000313" key="19">
    <source>
        <dbReference type="EMBL" id="AAO04670.1"/>
    </source>
</evidence>
<dbReference type="Pfam" id="PF22468">
    <property type="entry name" value="ACT_9"/>
    <property type="match status" value="1"/>
</dbReference>
<name>A0A0H2VGC4_STAES</name>
<comment type="pathway">
    <text evidence="2 16">Amino-acid biosynthesis; L-lysine biosynthesis via DAP pathway; (S)-tetrahydrodipicolinate from L-aspartate: step 1/4.</text>
</comment>
<dbReference type="InterPro" id="IPR018042">
    <property type="entry name" value="Aspartate_kinase_CS"/>
</dbReference>
<dbReference type="EMBL" id="AE015929">
    <property type="protein sequence ID" value="AAO04670.1"/>
    <property type="molecule type" value="Genomic_DNA"/>
</dbReference>
<dbReference type="InterPro" id="IPR036393">
    <property type="entry name" value="AceGlu_kinase-like_sf"/>
</dbReference>
<evidence type="ECO:0000256" key="14">
    <source>
        <dbReference type="PIRSR" id="PIRSR000726-1"/>
    </source>
</evidence>
<dbReference type="PROSITE" id="PS00324">
    <property type="entry name" value="ASPARTOKINASE"/>
    <property type="match status" value="1"/>
</dbReference>
<accession>A0A0H2VGC4</accession>
<evidence type="ECO:0000256" key="12">
    <source>
        <dbReference type="ARBA" id="ARBA00023154"/>
    </source>
</evidence>
<dbReference type="InterPro" id="IPR054352">
    <property type="entry name" value="ACT_Aspartokinase"/>
</dbReference>
<keyword evidence="7 15" id="KW-0808">Transferase</keyword>
<evidence type="ECO:0000256" key="1">
    <source>
        <dbReference type="ARBA" id="ARBA00003121"/>
    </source>
</evidence>
<gene>
    <name evidence="19" type="ordered locus">SE_1073</name>
</gene>
<keyword evidence="12" id="KW-0457">Lysine biosynthesis</keyword>
<dbReference type="SUPFAM" id="SSF53633">
    <property type="entry name" value="Carbamate kinase-like"/>
    <property type="match status" value="1"/>
</dbReference>
<dbReference type="HOGENOM" id="CLU_009116_3_2_9"/>
<dbReference type="Pfam" id="PF00696">
    <property type="entry name" value="AA_kinase"/>
    <property type="match status" value="1"/>
</dbReference>
<evidence type="ECO:0000256" key="9">
    <source>
        <dbReference type="ARBA" id="ARBA00022777"/>
    </source>
</evidence>
<keyword evidence="8 14" id="KW-0547">Nucleotide-binding</keyword>
<dbReference type="UniPathway" id="UPA00050">
    <property type="reaction ID" value="UER00461"/>
</dbReference>
<evidence type="ECO:0000313" key="20">
    <source>
        <dbReference type="Proteomes" id="UP000001411"/>
    </source>
</evidence>
<comment type="similarity">
    <text evidence="5 15">Belongs to the aspartokinase family.</text>
</comment>
<dbReference type="NCBIfam" id="TIGR00657">
    <property type="entry name" value="asp_kinases"/>
    <property type="match status" value="1"/>
</dbReference>
<dbReference type="CDD" id="cd04923">
    <property type="entry name" value="ACT_AK-LysC-DapG-like_2"/>
    <property type="match status" value="1"/>
</dbReference>
<comment type="pathway">
    <text evidence="4 16">Amino-acid biosynthesis; L-threonine biosynthesis; L-threonine from L-aspartate: step 1/5.</text>
</comment>
<evidence type="ECO:0000256" key="8">
    <source>
        <dbReference type="ARBA" id="ARBA00022741"/>
    </source>
</evidence>
<dbReference type="EC" id="2.7.2.4" evidence="15"/>
<keyword evidence="11" id="KW-0220">Diaminopimelate biosynthesis</keyword>
<dbReference type="GO" id="GO:0005829">
    <property type="term" value="C:cytosol"/>
    <property type="evidence" value="ECO:0007669"/>
    <property type="project" value="TreeGrafter"/>
</dbReference>
<feature type="domain" description="Aspartate/glutamate/uridylate kinase" evidence="17">
    <location>
        <begin position="13"/>
        <end position="237"/>
    </location>
</feature>
<dbReference type="KEGG" id="sep:SE_1073"/>
<reference evidence="19 20" key="1">
    <citation type="journal article" date="2003" name="Mol. Microbiol.">
        <title>Genome-based analysis of virulence genes in a non-biofilm-forming Staphylococcus epidermidis strain (ATCC 12228).</title>
        <authorList>
            <person name="Zhang Y.Q."/>
            <person name="Ren S.X."/>
            <person name="Li H.L."/>
            <person name="Wang Y.X."/>
            <person name="Fu G."/>
            <person name="Yang J."/>
            <person name="Qin Z.Q."/>
            <person name="Miao Y.G."/>
            <person name="Wang W.Y."/>
            <person name="Chen R.S."/>
            <person name="Shen Y."/>
            <person name="Chen Z."/>
            <person name="Yuan Z.H."/>
            <person name="Zhao G.P."/>
            <person name="Qu D."/>
            <person name="Danchin A."/>
            <person name="Wen Y.M."/>
        </authorList>
    </citation>
    <scope>NUCLEOTIDE SEQUENCE [LARGE SCALE GENOMIC DNA]</scope>
    <source>
        <strain evidence="20">ATCC 12228 / FDA PCI 1200</strain>
    </source>
</reference>
<dbReference type="PIRSF" id="PIRSF000726">
    <property type="entry name" value="Asp_kin"/>
    <property type="match status" value="1"/>
</dbReference>